<evidence type="ECO:0008006" key="3">
    <source>
        <dbReference type="Google" id="ProtNLM"/>
    </source>
</evidence>
<name>A0A1I5G0F4_9BACT</name>
<proteinExistence type="predicted"/>
<organism evidence="1 2">
    <name type="scientific">Algoriphagus ornithinivorans</name>
    <dbReference type="NCBI Taxonomy" id="226506"/>
    <lineage>
        <taxon>Bacteria</taxon>
        <taxon>Pseudomonadati</taxon>
        <taxon>Bacteroidota</taxon>
        <taxon>Cytophagia</taxon>
        <taxon>Cytophagales</taxon>
        <taxon>Cyclobacteriaceae</taxon>
        <taxon>Algoriphagus</taxon>
    </lineage>
</organism>
<dbReference type="Proteomes" id="UP000199564">
    <property type="component" value="Unassembled WGS sequence"/>
</dbReference>
<protein>
    <recommendedName>
        <fullName evidence="3">Thiamine pyrophosphokinase</fullName>
    </recommendedName>
</protein>
<dbReference type="AlphaFoldDB" id="A0A1I5G0F4"/>
<evidence type="ECO:0000313" key="2">
    <source>
        <dbReference type="Proteomes" id="UP000199564"/>
    </source>
</evidence>
<dbReference type="STRING" id="226506.SAMN04488519_105137"/>
<accession>A0A1I5G0F4</accession>
<gene>
    <name evidence="1" type="ORF">SAMN04488519_105137</name>
</gene>
<reference evidence="2" key="1">
    <citation type="submission" date="2016-10" db="EMBL/GenBank/DDBJ databases">
        <authorList>
            <person name="Varghese N."/>
            <person name="Submissions S."/>
        </authorList>
    </citation>
    <scope>NUCLEOTIDE SEQUENCE [LARGE SCALE GENOMIC DNA]</scope>
    <source>
        <strain evidence="2">DSM 15282</strain>
    </source>
</reference>
<dbReference type="EMBL" id="FOVW01000005">
    <property type="protein sequence ID" value="SFO29363.1"/>
    <property type="molecule type" value="Genomic_DNA"/>
</dbReference>
<sequence>MSSHHFVKEQQEPAVLILNTEGFSFDSISPLLEWVPTVLVAETCVEQVLTWGIKIDVILASQEFQKKNLQLLEEQYPLKFYTSSPQESLENALHYLLASAHQAVHMVGFPHEKALELSLFLEKMDLTILEPGWKFYPVKNGAFKKWLPEIILEIFGKENLPLEIENSNGKIILPLTYITRIEVPEGFTSIQSSELFWVGEPLISSK</sequence>
<dbReference type="RefSeq" id="WP_091653358.1">
    <property type="nucleotide sequence ID" value="NZ_FOVW01000005.1"/>
</dbReference>
<evidence type="ECO:0000313" key="1">
    <source>
        <dbReference type="EMBL" id="SFO29363.1"/>
    </source>
</evidence>
<keyword evidence="2" id="KW-1185">Reference proteome</keyword>